<dbReference type="GO" id="GO:0071555">
    <property type="term" value="P:cell wall organization"/>
    <property type="evidence" value="ECO:0007669"/>
    <property type="project" value="UniProtKB-KW"/>
</dbReference>
<accession>A0A6F9E8H4</accession>
<dbReference type="GO" id="GO:0008360">
    <property type="term" value="P:regulation of cell shape"/>
    <property type="evidence" value="ECO:0007669"/>
    <property type="project" value="UniProtKB-KW"/>
</dbReference>
<keyword evidence="10" id="KW-0573">Peptidoglycan synthesis</keyword>
<dbReference type="InterPro" id="IPR012338">
    <property type="entry name" value="Beta-lactam/transpept-like"/>
</dbReference>
<sequence length="606" mass="66605">MSNSENAMVRRRRLLLLMSVVVILLGILANRLVQLQLVESASYKQLADRNRFEILTRPAPRGKIYDRNGQLLVSNKASYGLYWADLTSDENVEKRIANQLAPVLQMTPDAILQKMNDASLGPIWRPIKLGLTDQQRSYVAEHMGELNGVQVVATPERDYKAGTLACHVIGYLNSIGPEQLDSYLARGYRRDEKVGRQGVELSYEKYLRGTDGAFRFMVNAANQPTAGIEAVSPVPGDDLVLTIDARVQQATQQALADQVQKLRSQGVKNAAAVLLDVNTGQVIAMASYPYYDPNWFVNGISQAHWTQFAPAEMNRAIQDPQVPGSVGKLITAIAALQDGVIVPSWTTYDPGYIRINQWTVRDWAAHGTVNVIDAIRESCDTFFYRVGMMASKWTPGMSFTQLDQWAKGPRTAWMKRFQQYQEQFGLGALTGIDLPNEEKGKLMDDGTLPAVYYSAIGQYEQFTPIELAQYTATIANGGKRMEPHVVDRIVAPDGSIVKRIEPKVLNTVPVSPQVLQVVRQGMYQVCNVPSGTAYGAFIGAPYKAAGKTGTAETGQQGYDNSVFVGYAPYDHPEVAAAVVVPGGGHGADSAAIVRKMFDAYFATKGH</sequence>
<dbReference type="GO" id="GO:0005886">
    <property type="term" value="C:plasma membrane"/>
    <property type="evidence" value="ECO:0007669"/>
    <property type="project" value="UniProtKB-SubCell"/>
</dbReference>
<dbReference type="Gene3D" id="3.90.1310.10">
    <property type="entry name" value="Penicillin-binding protein 2a (Domain 2)"/>
    <property type="match status" value="1"/>
</dbReference>
<evidence type="ECO:0000313" key="17">
    <source>
        <dbReference type="Proteomes" id="UP000502196"/>
    </source>
</evidence>
<keyword evidence="12" id="KW-0472">Membrane</keyword>
<evidence type="ECO:0000256" key="7">
    <source>
        <dbReference type="ARBA" id="ARBA00022692"/>
    </source>
</evidence>
<dbReference type="GO" id="GO:0009002">
    <property type="term" value="F:serine-type D-Ala-D-Ala carboxypeptidase activity"/>
    <property type="evidence" value="ECO:0007669"/>
    <property type="project" value="InterPro"/>
</dbReference>
<evidence type="ECO:0000256" key="1">
    <source>
        <dbReference type="ARBA" id="ARBA00004167"/>
    </source>
</evidence>
<keyword evidence="7" id="KW-0812">Transmembrane</keyword>
<dbReference type="SUPFAM" id="SSF56519">
    <property type="entry name" value="Penicillin binding protein dimerisation domain"/>
    <property type="match status" value="1"/>
</dbReference>
<feature type="domain" description="Penicillin-binding protein dimerisation" evidence="15">
    <location>
        <begin position="57"/>
        <end position="226"/>
    </location>
</feature>
<name>A0A6F9E8H4_9BACL</name>
<dbReference type="AlphaFoldDB" id="A0A6F9E8H4"/>
<dbReference type="EMBL" id="LR792683">
    <property type="protein sequence ID" value="CAB3393530.1"/>
    <property type="molecule type" value="Genomic_DNA"/>
</dbReference>
<organism evidence="16 17">
    <name type="scientific">Kyrpidia spormannii</name>
    <dbReference type="NCBI Taxonomy" id="2055160"/>
    <lineage>
        <taxon>Bacteria</taxon>
        <taxon>Bacillati</taxon>
        <taxon>Bacillota</taxon>
        <taxon>Bacilli</taxon>
        <taxon>Bacillales</taxon>
        <taxon>Alicyclobacillaceae</taxon>
        <taxon>Kyrpidia</taxon>
    </lineage>
</organism>
<evidence type="ECO:0000256" key="9">
    <source>
        <dbReference type="ARBA" id="ARBA00022960"/>
    </source>
</evidence>
<dbReference type="InterPro" id="IPR001460">
    <property type="entry name" value="PCN-bd_Tpept"/>
</dbReference>
<dbReference type="PANTHER" id="PTHR30627">
    <property type="entry name" value="PEPTIDOGLYCAN D,D-TRANSPEPTIDASE"/>
    <property type="match status" value="1"/>
</dbReference>
<dbReference type="GO" id="GO:0071972">
    <property type="term" value="F:peptidoglycan L,D-transpeptidase activity"/>
    <property type="evidence" value="ECO:0007669"/>
    <property type="project" value="TreeGrafter"/>
</dbReference>
<keyword evidence="11" id="KW-1133">Transmembrane helix</keyword>
<dbReference type="SUPFAM" id="SSF56601">
    <property type="entry name" value="beta-lactamase/transpeptidase-like"/>
    <property type="match status" value="1"/>
</dbReference>
<evidence type="ECO:0000256" key="6">
    <source>
        <dbReference type="ARBA" id="ARBA00022670"/>
    </source>
</evidence>
<evidence type="ECO:0000256" key="10">
    <source>
        <dbReference type="ARBA" id="ARBA00022984"/>
    </source>
</evidence>
<dbReference type="InterPro" id="IPR005311">
    <property type="entry name" value="PBP_dimer"/>
</dbReference>
<dbReference type="Proteomes" id="UP000502196">
    <property type="component" value="Chromosome"/>
</dbReference>
<evidence type="ECO:0000256" key="2">
    <source>
        <dbReference type="ARBA" id="ARBA00004236"/>
    </source>
</evidence>
<keyword evidence="13" id="KW-0961">Cell wall biogenesis/degradation</keyword>
<keyword evidence="8" id="KW-0378">Hydrolase</keyword>
<comment type="subcellular location">
    <subcellularLocation>
        <location evidence="2">Cell membrane</location>
    </subcellularLocation>
    <subcellularLocation>
        <location evidence="1">Membrane</location>
        <topology evidence="1">Single-pass membrane protein</topology>
    </subcellularLocation>
</comment>
<evidence type="ECO:0000256" key="12">
    <source>
        <dbReference type="ARBA" id="ARBA00023136"/>
    </source>
</evidence>
<keyword evidence="4" id="KW-1003">Cell membrane</keyword>
<proteinExistence type="inferred from homology"/>
<dbReference type="GO" id="GO:0006508">
    <property type="term" value="P:proteolysis"/>
    <property type="evidence" value="ECO:0007669"/>
    <property type="project" value="UniProtKB-KW"/>
</dbReference>
<dbReference type="RefSeq" id="WP_170085702.1">
    <property type="nucleotide sequence ID" value="NZ_CP047971.1"/>
</dbReference>
<gene>
    <name evidence="16" type="primary">mrdA</name>
    <name evidence="16" type="ORF">COOX1_1955</name>
</gene>
<feature type="domain" description="Penicillin-binding protein transpeptidase" evidence="14">
    <location>
        <begin position="271"/>
        <end position="596"/>
    </location>
</feature>
<dbReference type="GO" id="GO:0009252">
    <property type="term" value="P:peptidoglycan biosynthetic process"/>
    <property type="evidence" value="ECO:0007669"/>
    <property type="project" value="UniProtKB-KW"/>
</dbReference>
<evidence type="ECO:0000256" key="13">
    <source>
        <dbReference type="ARBA" id="ARBA00023316"/>
    </source>
</evidence>
<keyword evidence="6" id="KW-0645">Protease</keyword>
<keyword evidence="9" id="KW-0133">Cell shape</keyword>
<evidence type="ECO:0000256" key="8">
    <source>
        <dbReference type="ARBA" id="ARBA00022801"/>
    </source>
</evidence>
<evidence type="ECO:0000259" key="15">
    <source>
        <dbReference type="Pfam" id="PF03717"/>
    </source>
</evidence>
<dbReference type="Pfam" id="PF00905">
    <property type="entry name" value="Transpeptidase"/>
    <property type="match status" value="1"/>
</dbReference>
<reference evidence="16 17" key="1">
    <citation type="submission" date="2020-04" db="EMBL/GenBank/DDBJ databases">
        <authorList>
            <person name="Hogendoorn C."/>
        </authorList>
    </citation>
    <scope>NUCLEOTIDE SEQUENCE [LARGE SCALE GENOMIC DNA]</scope>
    <source>
        <strain evidence="16">COOX1</strain>
    </source>
</reference>
<evidence type="ECO:0000256" key="5">
    <source>
        <dbReference type="ARBA" id="ARBA00022519"/>
    </source>
</evidence>
<dbReference type="InterPro" id="IPR036138">
    <property type="entry name" value="PBP_dimer_sf"/>
</dbReference>
<evidence type="ECO:0000256" key="11">
    <source>
        <dbReference type="ARBA" id="ARBA00022989"/>
    </source>
</evidence>
<evidence type="ECO:0000256" key="3">
    <source>
        <dbReference type="ARBA" id="ARBA00007171"/>
    </source>
</evidence>
<dbReference type="InterPro" id="IPR017790">
    <property type="entry name" value="Penicillin-binding_protein_2"/>
</dbReference>
<dbReference type="InterPro" id="IPR050515">
    <property type="entry name" value="Beta-lactam/transpept"/>
</dbReference>
<keyword evidence="5" id="KW-0997">Cell inner membrane</keyword>
<dbReference type="Gene3D" id="3.40.710.10">
    <property type="entry name" value="DD-peptidase/beta-lactamase superfamily"/>
    <property type="match status" value="1"/>
</dbReference>
<comment type="similarity">
    <text evidence="3">Belongs to the transpeptidase family.</text>
</comment>
<protein>
    <submittedName>
        <fullName evidence="16">Penicillin-binding protein 2</fullName>
    </submittedName>
</protein>
<dbReference type="GO" id="GO:0008658">
    <property type="term" value="F:penicillin binding"/>
    <property type="evidence" value="ECO:0007669"/>
    <property type="project" value="InterPro"/>
</dbReference>
<evidence type="ECO:0000313" key="16">
    <source>
        <dbReference type="EMBL" id="CAB3393530.1"/>
    </source>
</evidence>
<evidence type="ECO:0000259" key="14">
    <source>
        <dbReference type="Pfam" id="PF00905"/>
    </source>
</evidence>
<dbReference type="Pfam" id="PF03717">
    <property type="entry name" value="PBP_dimer"/>
    <property type="match status" value="1"/>
</dbReference>
<dbReference type="NCBIfam" id="TIGR03423">
    <property type="entry name" value="pbp2_mrdA"/>
    <property type="match status" value="1"/>
</dbReference>
<dbReference type="PANTHER" id="PTHR30627:SF2">
    <property type="entry name" value="PEPTIDOGLYCAN D,D-TRANSPEPTIDASE MRDA"/>
    <property type="match status" value="1"/>
</dbReference>
<evidence type="ECO:0000256" key="4">
    <source>
        <dbReference type="ARBA" id="ARBA00022475"/>
    </source>
</evidence>